<evidence type="ECO:0000313" key="2">
    <source>
        <dbReference type="EMBL" id="RWR29475.1"/>
    </source>
</evidence>
<dbReference type="InterPro" id="IPR013321">
    <property type="entry name" value="Arc_rbn_hlx_hlx"/>
</dbReference>
<dbReference type="Gene3D" id="1.10.1220.10">
    <property type="entry name" value="Met repressor-like"/>
    <property type="match status" value="1"/>
</dbReference>
<reference evidence="2 3" key="2">
    <citation type="submission" date="2019-01" db="EMBL/GenBank/DDBJ databases">
        <authorList>
            <person name="Li Y."/>
        </authorList>
    </citation>
    <scope>NUCLEOTIDE SEQUENCE [LARGE SCALE GENOMIC DNA]</scope>
    <source>
        <strain evidence="2 3">D19-10-3-21</strain>
    </source>
</reference>
<sequence>MLKTIQGRAEGDIVVTTIRLPRKLRDEMKIQAIRAGRSFNTHVAVIFEEAAGGNLGGTAPAAEMSHNSIYQEAHHHDGE</sequence>
<comment type="caution">
    <text evidence="2">The sequence shown here is derived from an EMBL/GenBank/DDBJ whole genome shotgun (WGS) entry which is preliminary data.</text>
</comment>
<protein>
    <recommendedName>
        <fullName evidence="4">Arc family DNA-binding protein</fullName>
    </recommendedName>
</protein>
<name>A0A443K9R1_9RHOB</name>
<dbReference type="EMBL" id="SAUX01000011">
    <property type="protein sequence ID" value="RWR29475.1"/>
    <property type="molecule type" value="Genomic_DNA"/>
</dbReference>
<gene>
    <name evidence="2" type="ORF">D2T31_10870</name>
</gene>
<accession>A0A443K9R1</accession>
<proteinExistence type="predicted"/>
<dbReference type="AlphaFoldDB" id="A0A443K9R1"/>
<dbReference type="Proteomes" id="UP000285295">
    <property type="component" value="Unassembled WGS sequence"/>
</dbReference>
<feature type="region of interest" description="Disordered" evidence="1">
    <location>
        <begin position="58"/>
        <end position="79"/>
    </location>
</feature>
<evidence type="ECO:0000313" key="3">
    <source>
        <dbReference type="Proteomes" id="UP000285295"/>
    </source>
</evidence>
<dbReference type="SUPFAM" id="SSF47598">
    <property type="entry name" value="Ribbon-helix-helix"/>
    <property type="match status" value="1"/>
</dbReference>
<evidence type="ECO:0000256" key="1">
    <source>
        <dbReference type="SAM" id="MobiDB-lite"/>
    </source>
</evidence>
<dbReference type="InterPro" id="IPR010985">
    <property type="entry name" value="Ribbon_hlx_hlx"/>
</dbReference>
<organism evidence="2 3">
    <name type="scientific">Paenirhodobacter populi</name>
    <dbReference type="NCBI Taxonomy" id="2306993"/>
    <lineage>
        <taxon>Bacteria</taxon>
        <taxon>Pseudomonadati</taxon>
        <taxon>Pseudomonadota</taxon>
        <taxon>Alphaproteobacteria</taxon>
        <taxon>Rhodobacterales</taxon>
        <taxon>Rhodobacter group</taxon>
        <taxon>Paenirhodobacter</taxon>
    </lineage>
</organism>
<dbReference type="GO" id="GO:0006355">
    <property type="term" value="P:regulation of DNA-templated transcription"/>
    <property type="evidence" value="ECO:0007669"/>
    <property type="project" value="InterPro"/>
</dbReference>
<reference evidence="2 3" key="1">
    <citation type="submission" date="2019-01" db="EMBL/GenBank/DDBJ databases">
        <title>Sinorhodobacter populi sp. nov. isolated from the symptomatic bark tissue of Populus euramericana canker.</title>
        <authorList>
            <person name="Xu G."/>
        </authorList>
    </citation>
    <scope>NUCLEOTIDE SEQUENCE [LARGE SCALE GENOMIC DNA]</scope>
    <source>
        <strain evidence="2 3">D19-10-3-21</strain>
    </source>
</reference>
<evidence type="ECO:0008006" key="4">
    <source>
        <dbReference type="Google" id="ProtNLM"/>
    </source>
</evidence>
<dbReference type="RefSeq" id="WP_128237367.1">
    <property type="nucleotide sequence ID" value="NZ_SAUX01000011.1"/>
</dbReference>